<dbReference type="Gene3D" id="3.40.570.10">
    <property type="entry name" value="Extracellular Endonuclease, subunit A"/>
    <property type="match status" value="1"/>
</dbReference>
<feature type="domain" description="ENPP1-3/EXOG-like endonuclease/phosphodiesterase" evidence="1">
    <location>
        <begin position="1"/>
        <end position="137"/>
    </location>
</feature>
<dbReference type="HOGENOM" id="CLU_012256_0_1_1"/>
<dbReference type="OrthoDB" id="415411at2759"/>
<proteinExistence type="predicted"/>
<dbReference type="GO" id="GO:0016787">
    <property type="term" value="F:hydrolase activity"/>
    <property type="evidence" value="ECO:0007669"/>
    <property type="project" value="InterPro"/>
</dbReference>
<sequence>MYPAFKDVWNHIHDVLLPKYSQELNGVNIMSGPIFDNDFDGNVDPLQESSEKRARDMPTHFFMILTSCRNATLGPAECKGPLRARSFILPHRSNHTESCATGSDLTWVEDWLQLHVARVRDIELLSGLSFYHDRLLVAETLQLKTFIH</sequence>
<evidence type="ECO:0000259" key="1">
    <source>
        <dbReference type="SMART" id="SM00477"/>
    </source>
</evidence>
<reference evidence="2" key="1">
    <citation type="journal article" date="2004" name="Nature">
        <title>Genome duplication in the teleost fish Tetraodon nigroviridis reveals the early vertebrate proto-karyotype.</title>
        <authorList>
            <person name="Jaillon O."/>
            <person name="Aury J.-M."/>
            <person name="Brunet F."/>
            <person name="Petit J.-L."/>
            <person name="Stange-Thomann N."/>
            <person name="Mauceli E."/>
            <person name="Bouneau L."/>
            <person name="Fischer C."/>
            <person name="Ozouf-Costaz C."/>
            <person name="Bernot A."/>
            <person name="Nicaud S."/>
            <person name="Jaffe D."/>
            <person name="Fisher S."/>
            <person name="Lutfalla G."/>
            <person name="Dossat C."/>
            <person name="Segurens B."/>
            <person name="Dasilva C."/>
            <person name="Salanoubat M."/>
            <person name="Levy M."/>
            <person name="Boudet N."/>
            <person name="Castellano S."/>
            <person name="Anthouard V."/>
            <person name="Jubin C."/>
            <person name="Castelli V."/>
            <person name="Katinka M."/>
            <person name="Vacherie B."/>
            <person name="Biemont C."/>
            <person name="Skalli Z."/>
            <person name="Cattolico L."/>
            <person name="Poulain J."/>
            <person name="De Berardinis V."/>
            <person name="Cruaud C."/>
            <person name="Duprat S."/>
            <person name="Brottier P."/>
            <person name="Coutanceau J.-P."/>
            <person name="Gouzy J."/>
            <person name="Parra G."/>
            <person name="Lardier G."/>
            <person name="Chapple C."/>
            <person name="McKernan K.J."/>
            <person name="McEwan P."/>
            <person name="Bosak S."/>
            <person name="Kellis M."/>
            <person name="Volff J.-N."/>
            <person name="Guigo R."/>
            <person name="Zody M.C."/>
            <person name="Mesirov J."/>
            <person name="Lindblad-Toh K."/>
            <person name="Birren B."/>
            <person name="Nusbaum C."/>
            <person name="Kahn D."/>
            <person name="Robinson-Rechavi M."/>
            <person name="Laudet V."/>
            <person name="Schachter V."/>
            <person name="Quetier F."/>
            <person name="Saurin W."/>
            <person name="Scarpelli C."/>
            <person name="Wincker P."/>
            <person name="Lander E.S."/>
            <person name="Weissenbach J."/>
            <person name="Roest Crollius H."/>
        </authorList>
    </citation>
    <scope>NUCLEOTIDE SEQUENCE [LARGE SCALE GENOMIC DNA]</scope>
</reference>
<dbReference type="GO" id="GO:0046872">
    <property type="term" value="F:metal ion binding"/>
    <property type="evidence" value="ECO:0007669"/>
    <property type="project" value="InterPro"/>
</dbReference>
<dbReference type="InterPro" id="IPR044929">
    <property type="entry name" value="DNA/RNA_non-sp_Endonuclease_sf"/>
</dbReference>
<evidence type="ECO:0000313" key="2">
    <source>
        <dbReference type="EMBL" id="CAG09203.1"/>
    </source>
</evidence>
<dbReference type="EMBL" id="CAAE01015003">
    <property type="protein sequence ID" value="CAG09203.1"/>
    <property type="molecule type" value="Genomic_DNA"/>
</dbReference>
<accession>Q4RQX9</accession>
<organism evidence="2">
    <name type="scientific">Tetraodon nigroviridis</name>
    <name type="common">Spotted green pufferfish</name>
    <name type="synonym">Chelonodon nigroviridis</name>
    <dbReference type="NCBI Taxonomy" id="99883"/>
    <lineage>
        <taxon>Eukaryota</taxon>
        <taxon>Metazoa</taxon>
        <taxon>Chordata</taxon>
        <taxon>Craniata</taxon>
        <taxon>Vertebrata</taxon>
        <taxon>Euteleostomi</taxon>
        <taxon>Actinopterygii</taxon>
        <taxon>Neopterygii</taxon>
        <taxon>Teleostei</taxon>
        <taxon>Neoteleostei</taxon>
        <taxon>Acanthomorphata</taxon>
        <taxon>Eupercaria</taxon>
        <taxon>Tetraodontiformes</taxon>
        <taxon>Tetradontoidea</taxon>
        <taxon>Tetraodontidae</taxon>
        <taxon>Tetraodon</taxon>
    </lineage>
</organism>
<dbReference type="InterPro" id="IPR020821">
    <property type="entry name" value="ENPP1-3/EXOG-like_nuc-like"/>
</dbReference>
<dbReference type="AlphaFoldDB" id="Q4RQX9"/>
<dbReference type="SUPFAM" id="SSF54060">
    <property type="entry name" value="His-Me finger endonucleases"/>
    <property type="match status" value="1"/>
</dbReference>
<protein>
    <submittedName>
        <fullName evidence="2">Chromosome 14 SCAF15003, whole genome shotgun sequence</fullName>
    </submittedName>
</protein>
<name>Q4RQX9_TETNG</name>
<feature type="non-terminal residue" evidence="2">
    <location>
        <position position="148"/>
    </location>
</feature>
<dbReference type="SMART" id="SM00477">
    <property type="entry name" value="NUC"/>
    <property type="match status" value="1"/>
</dbReference>
<dbReference type="GO" id="GO:0003676">
    <property type="term" value="F:nucleic acid binding"/>
    <property type="evidence" value="ECO:0007669"/>
    <property type="project" value="InterPro"/>
</dbReference>
<dbReference type="InterPro" id="IPR044925">
    <property type="entry name" value="His-Me_finger_sf"/>
</dbReference>
<gene>
    <name evidence="2" type="ORF">GSTENG00030409001</name>
</gene>
<reference evidence="2" key="2">
    <citation type="submission" date="2004-02" db="EMBL/GenBank/DDBJ databases">
        <authorList>
            <consortium name="Genoscope"/>
            <consortium name="Whitehead Institute Centre for Genome Research"/>
        </authorList>
    </citation>
    <scope>NUCLEOTIDE SEQUENCE</scope>
</reference>
<dbReference type="KEGG" id="tng:GSTEN00030409G001"/>